<evidence type="ECO:0000313" key="2">
    <source>
        <dbReference type="EMBL" id="SHE39832.1"/>
    </source>
</evidence>
<feature type="transmembrane region" description="Helical" evidence="1">
    <location>
        <begin position="132"/>
        <end position="156"/>
    </location>
</feature>
<feature type="transmembrane region" description="Helical" evidence="1">
    <location>
        <begin position="100"/>
        <end position="120"/>
    </location>
</feature>
<feature type="transmembrane region" description="Helical" evidence="1">
    <location>
        <begin position="32"/>
        <end position="52"/>
    </location>
</feature>
<reference evidence="3" key="1">
    <citation type="submission" date="2016-11" db="EMBL/GenBank/DDBJ databases">
        <authorList>
            <person name="Varghese N."/>
            <person name="Submissions S."/>
        </authorList>
    </citation>
    <scope>NUCLEOTIDE SEQUENCE [LARGE SCALE GENOMIC DNA]</scope>
    <source>
        <strain evidence="3">DSM 19514</strain>
    </source>
</reference>
<evidence type="ECO:0008006" key="4">
    <source>
        <dbReference type="Google" id="ProtNLM"/>
    </source>
</evidence>
<dbReference type="GO" id="GO:0016020">
    <property type="term" value="C:membrane"/>
    <property type="evidence" value="ECO:0007669"/>
    <property type="project" value="InterPro"/>
</dbReference>
<keyword evidence="1" id="KW-1133">Transmembrane helix</keyword>
<evidence type="ECO:0000313" key="3">
    <source>
        <dbReference type="Proteomes" id="UP000184295"/>
    </source>
</evidence>
<keyword evidence="1" id="KW-0812">Transmembrane</keyword>
<gene>
    <name evidence="2" type="ORF">SAMN02745225_00512</name>
</gene>
<dbReference type="OrthoDB" id="5244085at2"/>
<keyword evidence="3" id="KW-1185">Reference proteome</keyword>
<dbReference type="AlphaFoldDB" id="A0A1M4T5K2"/>
<accession>A0A1M4T5K2</accession>
<organism evidence="2 3">
    <name type="scientific">Ferrithrix thermotolerans DSM 19514</name>
    <dbReference type="NCBI Taxonomy" id="1121881"/>
    <lineage>
        <taxon>Bacteria</taxon>
        <taxon>Bacillati</taxon>
        <taxon>Actinomycetota</taxon>
        <taxon>Acidimicrobiia</taxon>
        <taxon>Acidimicrobiales</taxon>
        <taxon>Acidimicrobiaceae</taxon>
        <taxon>Ferrithrix</taxon>
    </lineage>
</organism>
<evidence type="ECO:0000256" key="1">
    <source>
        <dbReference type="SAM" id="Phobius"/>
    </source>
</evidence>
<dbReference type="Gene3D" id="1.20.120.80">
    <property type="entry name" value="Cytochrome c oxidase, subunit III, four-helix bundle"/>
    <property type="match status" value="1"/>
</dbReference>
<feature type="transmembrane region" description="Helical" evidence="1">
    <location>
        <begin position="64"/>
        <end position="88"/>
    </location>
</feature>
<dbReference type="Proteomes" id="UP000184295">
    <property type="component" value="Unassembled WGS sequence"/>
</dbReference>
<keyword evidence="1" id="KW-0472">Membrane</keyword>
<feature type="transmembrane region" description="Helical" evidence="1">
    <location>
        <begin position="196"/>
        <end position="215"/>
    </location>
</feature>
<dbReference type="GO" id="GO:0022904">
    <property type="term" value="P:respiratory electron transport chain"/>
    <property type="evidence" value="ECO:0007669"/>
    <property type="project" value="InterPro"/>
</dbReference>
<protein>
    <recommendedName>
        <fullName evidence="4">Cytochrome aa3 subunit 3</fullName>
    </recommendedName>
</protein>
<name>A0A1M4T5K2_9ACTN</name>
<dbReference type="RefSeq" id="WP_072788442.1">
    <property type="nucleotide sequence ID" value="NZ_FQUL01000004.1"/>
</dbReference>
<proteinExistence type="predicted"/>
<dbReference type="GO" id="GO:0004129">
    <property type="term" value="F:cytochrome-c oxidase activity"/>
    <property type="evidence" value="ECO:0007669"/>
    <property type="project" value="InterPro"/>
</dbReference>
<dbReference type="EMBL" id="FQUL01000004">
    <property type="protein sequence ID" value="SHE39832.1"/>
    <property type="molecule type" value="Genomic_DNA"/>
</dbReference>
<sequence>MASNVDERPVIDEEAYYHDASLGATWTASRTAVAMVATLYGGIAFAFFYLRSLNSNGQWNPNHITASTIIGTTILVLMVVAALVNYFGARRLRRGMVVDWQVAAAFTALFVLVAGGMQIWELTRLPFQPSSFGYASVFVAFGPVNAFAILLSAYWAETAVMQSVRIKKLAITDGGLGLSSLPVAEKFRANVDGLSFFLNGMALITIVFYVIFYVIA</sequence>
<dbReference type="STRING" id="1121881.SAMN02745225_00512"/>
<dbReference type="InterPro" id="IPR013833">
    <property type="entry name" value="Cyt_c_oxidase_su3_a-hlx"/>
</dbReference>